<name>Q24GQ9_TETTS</name>
<reference evidence="5" key="1">
    <citation type="journal article" date="2006" name="PLoS Biol.">
        <title>Macronuclear genome sequence of the ciliate Tetrahymena thermophila, a model eukaryote.</title>
        <authorList>
            <person name="Eisen J.A."/>
            <person name="Coyne R.S."/>
            <person name="Wu M."/>
            <person name="Wu D."/>
            <person name="Thiagarajan M."/>
            <person name="Wortman J.R."/>
            <person name="Badger J.H."/>
            <person name="Ren Q."/>
            <person name="Amedeo P."/>
            <person name="Jones K.M."/>
            <person name="Tallon L.J."/>
            <person name="Delcher A.L."/>
            <person name="Salzberg S.L."/>
            <person name="Silva J.C."/>
            <person name="Haas B.J."/>
            <person name="Majoros W.H."/>
            <person name="Farzad M."/>
            <person name="Carlton J.M."/>
            <person name="Smith R.K. Jr."/>
            <person name="Garg J."/>
            <person name="Pearlman R.E."/>
            <person name="Karrer K.M."/>
            <person name="Sun L."/>
            <person name="Manning G."/>
            <person name="Elde N.C."/>
            <person name="Turkewitz A.P."/>
            <person name="Asai D.J."/>
            <person name="Wilkes D.E."/>
            <person name="Wang Y."/>
            <person name="Cai H."/>
            <person name="Collins K."/>
            <person name="Stewart B.A."/>
            <person name="Lee S.R."/>
            <person name="Wilamowska K."/>
            <person name="Weinberg Z."/>
            <person name="Ruzzo W.L."/>
            <person name="Wloga D."/>
            <person name="Gaertig J."/>
            <person name="Frankel J."/>
            <person name="Tsao C.-C."/>
            <person name="Gorovsky M.A."/>
            <person name="Keeling P.J."/>
            <person name="Waller R.F."/>
            <person name="Patron N.J."/>
            <person name="Cherry J.M."/>
            <person name="Stover N.A."/>
            <person name="Krieger C.J."/>
            <person name="del Toro C."/>
            <person name="Ryder H.F."/>
            <person name="Williamson S.C."/>
            <person name="Barbeau R.A."/>
            <person name="Hamilton E.P."/>
            <person name="Orias E."/>
        </authorList>
    </citation>
    <scope>NUCLEOTIDE SEQUENCE [LARGE SCALE GENOMIC DNA]</scope>
    <source>
        <strain evidence="5">SB210</strain>
    </source>
</reference>
<dbReference type="SMART" id="SM00736">
    <property type="entry name" value="CADG"/>
    <property type="match status" value="1"/>
</dbReference>
<dbReference type="KEGG" id="tet:TTHERM_00976520"/>
<sequence>MSLKFIILAFNLLMHASCIFQQSSRLTQSFTQASNDTSVWPIFKPYPVFSTDSLQFCKYYMNSYLYYFTYSQRQYIFLSLQTCGFNLFSVNDPSNPKLEVNYAIQSGQINKSTFDTLRNLLFVCQSEGNVFYIDFQKNSTQVNLAFQTNNSLQAYSVEFIAGVQDAILVVCYNEIQIFQSQINNQQSYWMDLSNFKYYRSIVLQQANVIVKVQFINNLLLVGSKFIGLQVYSTDSTTFNKDATYTYLSIYLPTYQYVQDFHLKSNNILYLLMNYGGFYVYDFSACILSGTVHNCSNINYFSQQIQNTKSGTMYVSKDEKYIYTQFSSQGIIIYDITQQILKTFQTIQIKGESDFIALNDKENLIFFSGTLQFQIYIKSNTNNILLDRPNILSNIVQSYDINFYKDTTYVNPDISCIVDTNKGIVFLTRITQGIVVLQRQPQGILKEIIQLEKNVQYQYVMKFKYFITESLMYVTKGPAGLSVMDFTNPATPVYIQNNLTFGVKSPFFYFMDCNYQETMCYISSTQTGVVLIDISDKRNPKLLSIFNSNNLSIGSQTISQSVFMRNKSILFSSTQTYGIIVLDLTEKSNPKLISSLFTNEASGPLLTSDDKYLIISSTYKGLIICDTSDLTQLKIISTVQLIGGLIQGLFMSNEKYVVIPSYEEPAFYLIDIQDKLNPILLQTWKKQTPGNYIDVCIGQDENDGYLTSDIPLVSINLKSQIIFYQFTYQITTLQGTNQQTYQEIDSTQPIYVGQQLNMYVFPLYSENQVIIKSVYSYEDYILQPLQSWIRFSSAQNLLKINVVKDSLSQNSQGQYVETTINLVFQTFLKLTSSSFVNSYLGIDSSLSAKILNQCQLLGLVDVQNTVAQDFDPRVSLKLDITSISSADFQATLTPDKLQDINTAIKYVLQHSIVYYPIQLQISPSLKLNIDNPQQYIYSLQSQVTIYVSVANISQGKFVENNYSGVLSIFSQYQNEIKIEGDINNVNQALLKKIKFYSMVPQDQIVFNVQVSDGVNYDIFYTFSYQQISFITEQAKVQLKSGASLQNDLASKIPDSSIYILEAFYYQVSSDLYYGDSSTSLYYSAQILDGDQYVEIPVNFWLQFSAQDRMFSGTPNQSNFNQKVKIKLKVTDNYSTNEQFMEITVGKVPVSYVLQILIQVISPVIGLLGIWRYKYQIYNITNKKKYTYSKEVVVAGSIYQKQILLNNQNIVAANKVLQYLKKIITDDEIQKQLVSYYSVDSNYLEIIFNENTLTQSVNSPVNKNLSQQYDINDKVIEIQDSPAGQQEQIKQNLQFKYQAQDEIKDDQSPRHSPSGQNTDMKQSDILSASNSQCFPASNSQSQQNSQIFSPKCNYQQNQSITIFSKRQSVDQQRENRQKSISRRKLTKAYEFQQNFVKPNINDQNESQNRRKKSSIYQNNSLVNIFDDNMVLNYPRIIDYLIEQNKKEKQESYHLSEELVSQLYQQNSFIRQTFESFLAEYILQRDNLSYVLLEQLQQRAQQINNQSPDWYKYYCNIQANFDEISFNPLPKIVFDDNFLLDNIKQCVQLLNQVKIDNGVAKIPVSLYLIKQAIKACALGFVSDFAKQKYKTSGESINTEACNVKQIVSFNKREINLQIQKKKSYFQRFLSIFQKDIVQKPLIDNTKLPAWINGVEIVNNNILISGNPQKKDIGTVFLVVYSKDYFILREFEIEVVDPNVLQNVAISLKSDEENPYQQNNQITIPVTCLKTIQKEKLLSNYKDQETVFTEFKCQHSNEYTIQ</sequence>
<dbReference type="InterPro" id="IPR006644">
    <property type="entry name" value="Cadg"/>
</dbReference>
<proteinExistence type="predicted"/>
<dbReference type="HOGENOM" id="CLU_000949_1_0_1"/>
<feature type="domain" description="Dystroglycan-type cadherin-like" evidence="3">
    <location>
        <begin position="1046"/>
        <end position="1150"/>
    </location>
</feature>
<dbReference type="InterPro" id="IPR015919">
    <property type="entry name" value="Cadherin-like_sf"/>
</dbReference>
<organism evidence="4 5">
    <name type="scientific">Tetrahymena thermophila (strain SB210)</name>
    <dbReference type="NCBI Taxonomy" id="312017"/>
    <lineage>
        <taxon>Eukaryota</taxon>
        <taxon>Sar</taxon>
        <taxon>Alveolata</taxon>
        <taxon>Ciliophora</taxon>
        <taxon>Intramacronucleata</taxon>
        <taxon>Oligohymenophorea</taxon>
        <taxon>Hymenostomatida</taxon>
        <taxon>Tetrahymenina</taxon>
        <taxon>Tetrahymenidae</taxon>
        <taxon>Tetrahymena</taxon>
    </lineage>
</organism>
<dbReference type="SUPFAM" id="SSF101908">
    <property type="entry name" value="Putative isomerase YbhE"/>
    <property type="match status" value="1"/>
</dbReference>
<accession>Q24GQ9</accession>
<dbReference type="GO" id="GO:0016020">
    <property type="term" value="C:membrane"/>
    <property type="evidence" value="ECO:0007669"/>
    <property type="project" value="InterPro"/>
</dbReference>
<dbReference type="RefSeq" id="XP_001027190.2">
    <property type="nucleotide sequence ID" value="XM_001027190.2"/>
</dbReference>
<gene>
    <name evidence="4" type="ORF">TTHERM_00976520</name>
</gene>
<dbReference type="Proteomes" id="UP000009168">
    <property type="component" value="Unassembled WGS sequence"/>
</dbReference>
<evidence type="ECO:0000313" key="5">
    <source>
        <dbReference type="Proteomes" id="UP000009168"/>
    </source>
</evidence>
<evidence type="ECO:0000259" key="3">
    <source>
        <dbReference type="SMART" id="SM00736"/>
    </source>
</evidence>
<protein>
    <recommendedName>
        <fullName evidence="3">Dystroglycan-type cadherin-like domain-containing protein</fullName>
    </recommendedName>
</protein>
<dbReference type="GO" id="GO:0005509">
    <property type="term" value="F:calcium ion binding"/>
    <property type="evidence" value="ECO:0007669"/>
    <property type="project" value="InterPro"/>
</dbReference>
<feature type="region of interest" description="Disordered" evidence="1">
    <location>
        <begin position="1361"/>
        <end position="1381"/>
    </location>
</feature>
<dbReference type="InParanoid" id="Q24GQ9"/>
<feature type="region of interest" description="Disordered" evidence="1">
    <location>
        <begin position="1300"/>
        <end position="1319"/>
    </location>
</feature>
<dbReference type="GeneID" id="7830015"/>
<feature type="compositionally biased region" description="Basic and acidic residues" evidence="1">
    <location>
        <begin position="1365"/>
        <end position="1375"/>
    </location>
</feature>
<dbReference type="InterPro" id="IPR013783">
    <property type="entry name" value="Ig-like_fold"/>
</dbReference>
<dbReference type="EMBL" id="GG662254">
    <property type="protein sequence ID" value="EAS06948.2"/>
    <property type="molecule type" value="Genomic_DNA"/>
</dbReference>
<feature type="signal peptide" evidence="2">
    <location>
        <begin position="1"/>
        <end position="18"/>
    </location>
</feature>
<feature type="compositionally biased region" description="Polar residues" evidence="1">
    <location>
        <begin position="1308"/>
        <end position="1319"/>
    </location>
</feature>
<feature type="chain" id="PRO_5004202126" description="Dystroglycan-type cadherin-like domain-containing protein" evidence="2">
    <location>
        <begin position="19"/>
        <end position="1758"/>
    </location>
</feature>
<evidence type="ECO:0000256" key="2">
    <source>
        <dbReference type="SAM" id="SignalP"/>
    </source>
</evidence>
<dbReference type="SUPFAM" id="SSF49313">
    <property type="entry name" value="Cadherin-like"/>
    <property type="match status" value="1"/>
</dbReference>
<evidence type="ECO:0000256" key="1">
    <source>
        <dbReference type="SAM" id="MobiDB-lite"/>
    </source>
</evidence>
<dbReference type="Gene3D" id="2.60.40.10">
    <property type="entry name" value="Immunoglobulins"/>
    <property type="match status" value="1"/>
</dbReference>
<dbReference type="SUPFAM" id="SSF82171">
    <property type="entry name" value="DPP6 N-terminal domain-like"/>
    <property type="match status" value="1"/>
</dbReference>
<keyword evidence="2" id="KW-0732">Signal</keyword>
<evidence type="ECO:0000313" key="4">
    <source>
        <dbReference type="EMBL" id="EAS06948.2"/>
    </source>
</evidence>
<keyword evidence="5" id="KW-1185">Reference proteome</keyword>